<dbReference type="InterPro" id="IPR036291">
    <property type="entry name" value="NAD(P)-bd_dom_sf"/>
</dbReference>
<dbReference type="Pfam" id="PF00106">
    <property type="entry name" value="adh_short"/>
    <property type="match status" value="1"/>
</dbReference>
<reference evidence="4" key="1">
    <citation type="submission" date="2018-05" db="EMBL/GenBank/DDBJ databases">
        <authorList>
            <person name="Lanie J.A."/>
            <person name="Ng W.-L."/>
            <person name="Kazmierczak K.M."/>
            <person name="Andrzejewski T.M."/>
            <person name="Davidsen T.M."/>
            <person name="Wayne K.J."/>
            <person name="Tettelin H."/>
            <person name="Glass J.I."/>
            <person name="Rusch D."/>
            <person name="Podicherti R."/>
            <person name="Tsui H.-C.T."/>
            <person name="Winkler M.E."/>
        </authorList>
    </citation>
    <scope>NUCLEOTIDE SEQUENCE</scope>
</reference>
<dbReference type="GO" id="GO:0016491">
    <property type="term" value="F:oxidoreductase activity"/>
    <property type="evidence" value="ECO:0007669"/>
    <property type="project" value="UniProtKB-KW"/>
</dbReference>
<name>A0A381W753_9ZZZZ</name>
<dbReference type="CDD" id="cd05374">
    <property type="entry name" value="17beta-HSD-like_SDR_c"/>
    <property type="match status" value="1"/>
</dbReference>
<feature type="domain" description="Ketoreductase" evidence="3">
    <location>
        <begin position="2"/>
        <end position="177"/>
    </location>
</feature>
<dbReference type="SMART" id="SM00822">
    <property type="entry name" value="PKS_KR"/>
    <property type="match status" value="1"/>
</dbReference>
<proteinExistence type="inferred from homology"/>
<dbReference type="Gene3D" id="3.40.50.720">
    <property type="entry name" value="NAD(P)-binding Rossmann-like Domain"/>
    <property type="match status" value="1"/>
</dbReference>
<dbReference type="PANTHER" id="PTHR43976">
    <property type="entry name" value="SHORT CHAIN DEHYDROGENASE"/>
    <property type="match status" value="1"/>
</dbReference>
<dbReference type="AlphaFoldDB" id="A0A381W753"/>
<evidence type="ECO:0000256" key="2">
    <source>
        <dbReference type="ARBA" id="ARBA00023002"/>
    </source>
</evidence>
<dbReference type="PRINTS" id="PR00080">
    <property type="entry name" value="SDRFAMILY"/>
</dbReference>
<dbReference type="SUPFAM" id="SSF51735">
    <property type="entry name" value="NAD(P)-binding Rossmann-fold domains"/>
    <property type="match status" value="1"/>
</dbReference>
<gene>
    <name evidence="4" type="ORF">METZ01_LOCUS101146</name>
</gene>
<keyword evidence="2" id="KW-0560">Oxidoreductase</keyword>
<dbReference type="PRINTS" id="PR00081">
    <property type="entry name" value="GDHRDH"/>
</dbReference>
<dbReference type="InterPro" id="IPR002347">
    <property type="entry name" value="SDR_fam"/>
</dbReference>
<comment type="similarity">
    <text evidence="1">Belongs to the short-chain dehydrogenases/reductases (SDR) family.</text>
</comment>
<evidence type="ECO:0000256" key="1">
    <source>
        <dbReference type="ARBA" id="ARBA00006484"/>
    </source>
</evidence>
<dbReference type="InterPro" id="IPR020904">
    <property type="entry name" value="Sc_DH/Rdtase_CS"/>
</dbReference>
<sequence length="274" mass="29412">MARVLITGSNSGFGRLAALSLSRGGHQVIATMRTPAKGEELRSTAEDEGLGIEIRQLDVCDPDSVEACIADPLDIDVLVNNAGFEVQGAIEQIDDALMQRQFETNVMGPLRTMRAVLPMWCERGSGVVVNVSSIAGRVAPPYGGAYSASKHALEAMSESLHFEVSQLGIRVHLIEPGRFTTNFQDNIVHPASWTGSAQEQRALAFRNSLASLDGGGPPSDPQAVADAIVRAATDPSMPFRTLVGEDAVLIDATKTSMSFEDFETTMRTALDWHD</sequence>
<organism evidence="4">
    <name type="scientific">marine metagenome</name>
    <dbReference type="NCBI Taxonomy" id="408172"/>
    <lineage>
        <taxon>unclassified sequences</taxon>
        <taxon>metagenomes</taxon>
        <taxon>ecological metagenomes</taxon>
    </lineage>
</organism>
<accession>A0A381W753</accession>
<evidence type="ECO:0000259" key="3">
    <source>
        <dbReference type="SMART" id="SM00822"/>
    </source>
</evidence>
<protein>
    <recommendedName>
        <fullName evidence="3">Ketoreductase domain-containing protein</fullName>
    </recommendedName>
</protein>
<evidence type="ECO:0000313" key="4">
    <source>
        <dbReference type="EMBL" id="SVA48292.1"/>
    </source>
</evidence>
<dbReference type="PROSITE" id="PS00061">
    <property type="entry name" value="ADH_SHORT"/>
    <property type="match status" value="1"/>
</dbReference>
<dbReference type="InterPro" id="IPR051911">
    <property type="entry name" value="SDR_oxidoreductase"/>
</dbReference>
<dbReference type="EMBL" id="UINC01010895">
    <property type="protein sequence ID" value="SVA48292.1"/>
    <property type="molecule type" value="Genomic_DNA"/>
</dbReference>
<dbReference type="InterPro" id="IPR057326">
    <property type="entry name" value="KR_dom"/>
</dbReference>
<dbReference type="PANTHER" id="PTHR43976:SF16">
    <property type="entry name" value="SHORT-CHAIN DEHYDROGENASE_REDUCTASE FAMILY PROTEIN"/>
    <property type="match status" value="1"/>
</dbReference>